<evidence type="ECO:0000256" key="5">
    <source>
        <dbReference type="ARBA" id="ARBA00022989"/>
    </source>
</evidence>
<dbReference type="PANTHER" id="PTHR30465:SF74">
    <property type="entry name" value="OLIGOPEPTIDE TRANSPORT SYSTEM PERMEASE PROTEIN OPPB"/>
    <property type="match status" value="1"/>
</dbReference>
<organism evidence="9 10">
    <name type="scientific">Oceanispirochaeta crateris</name>
    <dbReference type="NCBI Taxonomy" id="2518645"/>
    <lineage>
        <taxon>Bacteria</taxon>
        <taxon>Pseudomonadati</taxon>
        <taxon>Spirochaetota</taxon>
        <taxon>Spirochaetia</taxon>
        <taxon>Spirochaetales</taxon>
        <taxon>Spirochaetaceae</taxon>
        <taxon>Oceanispirochaeta</taxon>
    </lineage>
</organism>
<evidence type="ECO:0000256" key="1">
    <source>
        <dbReference type="ARBA" id="ARBA00004651"/>
    </source>
</evidence>
<dbReference type="AlphaFoldDB" id="A0A5C1QQP3"/>
<evidence type="ECO:0000256" key="3">
    <source>
        <dbReference type="ARBA" id="ARBA00022475"/>
    </source>
</evidence>
<feature type="transmembrane region" description="Helical" evidence="7">
    <location>
        <begin position="9"/>
        <end position="30"/>
    </location>
</feature>
<reference evidence="9 10" key="1">
    <citation type="submission" date="2019-02" db="EMBL/GenBank/DDBJ databases">
        <title>Complete Genome Sequence and Methylome Analysis of free living Spirochaetas.</title>
        <authorList>
            <person name="Fomenkov A."/>
            <person name="Dubinina G."/>
            <person name="Leshcheva N."/>
            <person name="Mikheeva N."/>
            <person name="Grabovich M."/>
            <person name="Vincze T."/>
            <person name="Roberts R.J."/>
        </authorList>
    </citation>
    <scope>NUCLEOTIDE SEQUENCE [LARGE SCALE GENOMIC DNA]</scope>
    <source>
        <strain evidence="9 10">K2</strain>
    </source>
</reference>
<dbReference type="CDD" id="cd06261">
    <property type="entry name" value="TM_PBP2"/>
    <property type="match status" value="1"/>
</dbReference>
<dbReference type="InterPro" id="IPR045621">
    <property type="entry name" value="BPD_transp_1_N"/>
</dbReference>
<dbReference type="InterPro" id="IPR035906">
    <property type="entry name" value="MetI-like_sf"/>
</dbReference>
<evidence type="ECO:0000256" key="7">
    <source>
        <dbReference type="RuleBase" id="RU363032"/>
    </source>
</evidence>
<dbReference type="GO" id="GO:0005886">
    <property type="term" value="C:plasma membrane"/>
    <property type="evidence" value="ECO:0007669"/>
    <property type="project" value="UniProtKB-SubCell"/>
</dbReference>
<evidence type="ECO:0000259" key="8">
    <source>
        <dbReference type="PROSITE" id="PS50928"/>
    </source>
</evidence>
<dbReference type="PANTHER" id="PTHR30465">
    <property type="entry name" value="INNER MEMBRANE ABC TRANSPORTER"/>
    <property type="match status" value="1"/>
</dbReference>
<feature type="transmembrane region" description="Helical" evidence="7">
    <location>
        <begin position="172"/>
        <end position="191"/>
    </location>
</feature>
<proteinExistence type="inferred from homology"/>
<feature type="transmembrane region" description="Helical" evidence="7">
    <location>
        <begin position="230"/>
        <end position="252"/>
    </location>
</feature>
<dbReference type="Proteomes" id="UP000324209">
    <property type="component" value="Chromosome"/>
</dbReference>
<evidence type="ECO:0000313" key="10">
    <source>
        <dbReference type="Proteomes" id="UP000324209"/>
    </source>
</evidence>
<accession>A0A5C1QQP3</accession>
<dbReference type="KEGG" id="ock:EXM22_10765"/>
<sequence>MRSYFVRRLIYSMLTIIIIATVTFFMMHSIPGGPFTRERPVPPEIMRVLNEKYKLDQPLYMQYLDYMKGLFTFDLGPSFSKIGISVNELIIEGFPSTAKVGFVACVLIVILGVPIGIISALKQNKPIDYLVMFMATLGVTIPSFVIASLMIYFFAGKLGWIPPFGLSTAASYFGPVIALSGYSLSFVARLTRSSMLEVLRQDYIRTARANGLREWSVISKHAVKNALIPVVTYLGPTIAALMTGSFVVERIFAIAGIGRYFVESVSNRDYTVIMGITVMYAAFYVLMVLLVDIAYAFIDPRIRFEKESK</sequence>
<feature type="transmembrane region" description="Helical" evidence="7">
    <location>
        <begin position="100"/>
        <end position="118"/>
    </location>
</feature>
<keyword evidence="3" id="KW-1003">Cell membrane</keyword>
<keyword evidence="4 7" id="KW-0812">Transmembrane</keyword>
<dbReference type="InterPro" id="IPR000515">
    <property type="entry name" value="MetI-like"/>
</dbReference>
<dbReference type="GO" id="GO:0055085">
    <property type="term" value="P:transmembrane transport"/>
    <property type="evidence" value="ECO:0007669"/>
    <property type="project" value="InterPro"/>
</dbReference>
<dbReference type="OrthoDB" id="9806409at2"/>
<keyword evidence="5 7" id="KW-1133">Transmembrane helix</keyword>
<keyword evidence="6 7" id="KW-0472">Membrane</keyword>
<name>A0A5C1QQP3_9SPIO</name>
<evidence type="ECO:0000313" key="9">
    <source>
        <dbReference type="EMBL" id="QEN08442.1"/>
    </source>
</evidence>
<feature type="transmembrane region" description="Helical" evidence="7">
    <location>
        <begin position="272"/>
        <end position="298"/>
    </location>
</feature>
<evidence type="ECO:0000256" key="6">
    <source>
        <dbReference type="ARBA" id="ARBA00023136"/>
    </source>
</evidence>
<evidence type="ECO:0000256" key="2">
    <source>
        <dbReference type="ARBA" id="ARBA00022448"/>
    </source>
</evidence>
<comment type="subcellular location">
    <subcellularLocation>
        <location evidence="1 7">Cell membrane</location>
        <topology evidence="1 7">Multi-pass membrane protein</topology>
    </subcellularLocation>
</comment>
<dbReference type="Pfam" id="PF19300">
    <property type="entry name" value="BPD_transp_1_N"/>
    <property type="match status" value="1"/>
</dbReference>
<feature type="transmembrane region" description="Helical" evidence="7">
    <location>
        <begin position="130"/>
        <end position="152"/>
    </location>
</feature>
<keyword evidence="2 7" id="KW-0813">Transport</keyword>
<dbReference type="EMBL" id="CP036150">
    <property type="protein sequence ID" value="QEN08442.1"/>
    <property type="molecule type" value="Genomic_DNA"/>
</dbReference>
<protein>
    <submittedName>
        <fullName evidence="9">ABC transporter permease</fullName>
    </submittedName>
</protein>
<keyword evidence="10" id="KW-1185">Reference proteome</keyword>
<comment type="similarity">
    <text evidence="7">Belongs to the binding-protein-dependent transport system permease family.</text>
</comment>
<dbReference type="RefSeq" id="WP_149486523.1">
    <property type="nucleotide sequence ID" value="NZ_CP036150.1"/>
</dbReference>
<dbReference type="PROSITE" id="PS50928">
    <property type="entry name" value="ABC_TM1"/>
    <property type="match status" value="1"/>
</dbReference>
<gene>
    <name evidence="9" type="ORF">EXM22_10765</name>
</gene>
<dbReference type="Pfam" id="PF00528">
    <property type="entry name" value="BPD_transp_1"/>
    <property type="match status" value="1"/>
</dbReference>
<dbReference type="SUPFAM" id="SSF161098">
    <property type="entry name" value="MetI-like"/>
    <property type="match status" value="1"/>
</dbReference>
<feature type="domain" description="ABC transmembrane type-1" evidence="8">
    <location>
        <begin position="94"/>
        <end position="295"/>
    </location>
</feature>
<evidence type="ECO:0000256" key="4">
    <source>
        <dbReference type="ARBA" id="ARBA00022692"/>
    </source>
</evidence>
<dbReference type="Gene3D" id="1.10.3720.10">
    <property type="entry name" value="MetI-like"/>
    <property type="match status" value="1"/>
</dbReference>